<dbReference type="EMBL" id="CAJVAX010000012">
    <property type="protein sequence ID" value="CAG7626036.1"/>
    <property type="molecule type" value="Genomic_DNA"/>
</dbReference>
<proteinExistence type="predicted"/>
<sequence length="145" mass="16065">MAGDKPLGAGTLTPAELDKEADKVYRLFKRGNSRQAIGRALGMSTDVVERRLSRARKNLGEDSLADMRTDRESSLADMIRESYRNLDKAETVAEKNAVIRTIADLNMKVAKLLGLEMPAKVTLEMEKALELLHLQPDPVWGDGDL</sequence>
<accession>A0A9W4GYX8</accession>
<gene>
    <name evidence="1" type="ORF">SBRY_20221</name>
</gene>
<organism evidence="1 2">
    <name type="scientific">Actinacidiphila bryophytorum</name>
    <dbReference type="NCBI Taxonomy" id="1436133"/>
    <lineage>
        <taxon>Bacteria</taxon>
        <taxon>Bacillati</taxon>
        <taxon>Actinomycetota</taxon>
        <taxon>Actinomycetes</taxon>
        <taxon>Kitasatosporales</taxon>
        <taxon>Streptomycetaceae</taxon>
        <taxon>Actinacidiphila</taxon>
    </lineage>
</organism>
<protein>
    <submittedName>
        <fullName evidence="1">Uncharacterized protein</fullName>
    </submittedName>
</protein>
<dbReference type="Gene3D" id="1.10.10.10">
    <property type="entry name" value="Winged helix-like DNA-binding domain superfamily/Winged helix DNA-binding domain"/>
    <property type="match status" value="1"/>
</dbReference>
<name>A0A9W4GYX8_9ACTN</name>
<evidence type="ECO:0000313" key="1">
    <source>
        <dbReference type="EMBL" id="CAG7626036.1"/>
    </source>
</evidence>
<dbReference type="AlphaFoldDB" id="A0A9W4GYX8"/>
<dbReference type="RefSeq" id="WP_205042387.1">
    <property type="nucleotide sequence ID" value="NZ_CAJVAX010000012.1"/>
</dbReference>
<reference evidence="1" key="1">
    <citation type="submission" date="2021-06" db="EMBL/GenBank/DDBJ databases">
        <authorList>
            <person name="Arsene-Ploetze F."/>
        </authorList>
    </citation>
    <scope>NUCLEOTIDE SEQUENCE</scope>
    <source>
        <strain evidence="1">SBRY1</strain>
    </source>
</reference>
<evidence type="ECO:0000313" key="2">
    <source>
        <dbReference type="Proteomes" id="UP001153328"/>
    </source>
</evidence>
<keyword evidence="2" id="KW-1185">Reference proteome</keyword>
<comment type="caution">
    <text evidence="1">The sequence shown here is derived from an EMBL/GenBank/DDBJ whole genome shotgun (WGS) entry which is preliminary data.</text>
</comment>
<dbReference type="Proteomes" id="UP001153328">
    <property type="component" value="Unassembled WGS sequence"/>
</dbReference>
<dbReference type="InterPro" id="IPR036388">
    <property type="entry name" value="WH-like_DNA-bd_sf"/>
</dbReference>